<feature type="active site" evidence="4">
    <location>
        <position position="177"/>
    </location>
</feature>
<dbReference type="OrthoDB" id="5493262at2"/>
<evidence type="ECO:0000256" key="4">
    <source>
        <dbReference type="HAMAP-Rule" id="MF_00163"/>
    </source>
</evidence>
<dbReference type="SUPFAM" id="SSF56420">
    <property type="entry name" value="Peptide deformylase"/>
    <property type="match status" value="1"/>
</dbReference>
<dbReference type="Pfam" id="PF01327">
    <property type="entry name" value="Pep_deformylase"/>
    <property type="match status" value="1"/>
</dbReference>
<dbReference type="InterPro" id="IPR023635">
    <property type="entry name" value="Peptide_deformylase"/>
</dbReference>
<dbReference type="EMBL" id="VJVZ01000005">
    <property type="protein sequence ID" value="TRW24846.1"/>
    <property type="molecule type" value="Genomic_DNA"/>
</dbReference>
<dbReference type="InterPro" id="IPR036821">
    <property type="entry name" value="Peptide_deformylase_sf"/>
</dbReference>
<dbReference type="EC" id="3.5.1.88" evidence="4"/>
<feature type="signal peptide" evidence="5">
    <location>
        <begin position="1"/>
        <end position="17"/>
    </location>
</feature>
<keyword evidence="4" id="KW-0408">Iron</keyword>
<name>A0A552V2Z1_9FLAO</name>
<comment type="function">
    <text evidence="4">Removes the formyl group from the N-terminal Met of newly synthesized proteins. Requires at least a dipeptide for an efficient rate of reaction. N-terminal L-methionine is a prerequisite for activity but the enzyme has broad specificity at other positions.</text>
</comment>
<dbReference type="NCBIfam" id="NF001159">
    <property type="entry name" value="PRK00150.1-3"/>
    <property type="match status" value="1"/>
</dbReference>
<proteinExistence type="inferred from homology"/>
<dbReference type="GO" id="GO:0046872">
    <property type="term" value="F:metal ion binding"/>
    <property type="evidence" value="ECO:0007669"/>
    <property type="project" value="UniProtKB-KW"/>
</dbReference>
<comment type="catalytic activity">
    <reaction evidence="4">
        <text>N-terminal N-formyl-L-methionyl-[peptide] + H2O = N-terminal L-methionyl-[peptide] + formate</text>
        <dbReference type="Rhea" id="RHEA:24420"/>
        <dbReference type="Rhea" id="RHEA-COMP:10639"/>
        <dbReference type="Rhea" id="RHEA-COMP:10640"/>
        <dbReference type="ChEBI" id="CHEBI:15377"/>
        <dbReference type="ChEBI" id="CHEBI:15740"/>
        <dbReference type="ChEBI" id="CHEBI:49298"/>
        <dbReference type="ChEBI" id="CHEBI:64731"/>
        <dbReference type="EC" id="3.5.1.88"/>
    </reaction>
</comment>
<feature type="binding site" evidence="4">
    <location>
        <position position="176"/>
    </location>
    <ligand>
        <name>Fe cation</name>
        <dbReference type="ChEBI" id="CHEBI:24875"/>
    </ligand>
</feature>
<dbReference type="GO" id="GO:0006412">
    <property type="term" value="P:translation"/>
    <property type="evidence" value="ECO:0007669"/>
    <property type="project" value="UniProtKB-UniRule"/>
</dbReference>
<dbReference type="PRINTS" id="PR01576">
    <property type="entry name" value="PDEFORMYLASE"/>
</dbReference>
<comment type="caution">
    <text evidence="6">The sequence shown here is derived from an EMBL/GenBank/DDBJ whole genome shotgun (WGS) entry which is preliminary data.</text>
</comment>
<protein>
    <recommendedName>
        <fullName evidence="4">Peptide deformylase</fullName>
        <shortName evidence="4">PDF</shortName>
        <ecNumber evidence="4">3.5.1.88</ecNumber>
    </recommendedName>
    <alternativeName>
        <fullName evidence="4">Polypeptide deformylase</fullName>
    </alternativeName>
</protein>
<dbReference type="RefSeq" id="WP_143373247.1">
    <property type="nucleotide sequence ID" value="NZ_VJVZ01000005.1"/>
</dbReference>
<dbReference type="AlphaFoldDB" id="A0A552V2Z1"/>
<feature type="chain" id="PRO_5021699075" description="Peptide deformylase" evidence="5">
    <location>
        <begin position="18"/>
        <end position="216"/>
    </location>
</feature>
<evidence type="ECO:0000256" key="5">
    <source>
        <dbReference type="SAM" id="SignalP"/>
    </source>
</evidence>
<comment type="cofactor">
    <cofactor evidence="4">
        <name>Fe(2+)</name>
        <dbReference type="ChEBI" id="CHEBI:29033"/>
    </cofactor>
    <text evidence="4">Binds 1 Fe(2+) ion.</text>
</comment>
<feature type="binding site" evidence="4">
    <location>
        <position position="134"/>
    </location>
    <ligand>
        <name>Fe cation</name>
        <dbReference type="ChEBI" id="CHEBI:24875"/>
    </ligand>
</feature>
<dbReference type="CDD" id="cd00487">
    <property type="entry name" value="Pep_deformylase"/>
    <property type="match status" value="1"/>
</dbReference>
<keyword evidence="3 4" id="KW-0378">Hydrolase</keyword>
<keyword evidence="7" id="KW-1185">Reference proteome</keyword>
<dbReference type="NCBIfam" id="TIGR00079">
    <property type="entry name" value="pept_deformyl"/>
    <property type="match status" value="1"/>
</dbReference>
<organism evidence="6 7">
    <name type="scientific">Flavobacterium zepuense</name>
    <dbReference type="NCBI Taxonomy" id="2593302"/>
    <lineage>
        <taxon>Bacteria</taxon>
        <taxon>Pseudomonadati</taxon>
        <taxon>Bacteroidota</taxon>
        <taxon>Flavobacteriia</taxon>
        <taxon>Flavobacteriales</taxon>
        <taxon>Flavobacteriaceae</taxon>
        <taxon>Flavobacterium</taxon>
    </lineage>
</organism>
<keyword evidence="2 4" id="KW-0479">Metal-binding</keyword>
<evidence type="ECO:0000313" key="7">
    <source>
        <dbReference type="Proteomes" id="UP000320643"/>
    </source>
</evidence>
<evidence type="ECO:0000256" key="2">
    <source>
        <dbReference type="ARBA" id="ARBA00022723"/>
    </source>
</evidence>
<dbReference type="HAMAP" id="MF_00163">
    <property type="entry name" value="Pep_deformylase"/>
    <property type="match status" value="1"/>
</dbReference>
<dbReference type="GO" id="GO:0042586">
    <property type="term" value="F:peptide deformylase activity"/>
    <property type="evidence" value="ECO:0007669"/>
    <property type="project" value="UniProtKB-UniRule"/>
</dbReference>
<dbReference type="PIRSF" id="PIRSF004749">
    <property type="entry name" value="Pep_def"/>
    <property type="match status" value="1"/>
</dbReference>
<feature type="binding site" evidence="4">
    <location>
        <position position="180"/>
    </location>
    <ligand>
        <name>Fe cation</name>
        <dbReference type="ChEBI" id="CHEBI:24875"/>
    </ligand>
</feature>
<evidence type="ECO:0000313" key="6">
    <source>
        <dbReference type="EMBL" id="TRW24846.1"/>
    </source>
</evidence>
<dbReference type="Gene3D" id="3.90.45.10">
    <property type="entry name" value="Peptide deformylase"/>
    <property type="match status" value="1"/>
</dbReference>
<keyword evidence="5" id="KW-0732">Signal</keyword>
<evidence type="ECO:0000256" key="1">
    <source>
        <dbReference type="ARBA" id="ARBA00010759"/>
    </source>
</evidence>
<keyword evidence="4" id="KW-0648">Protein biosynthesis</keyword>
<dbReference type="PANTHER" id="PTHR10458:SF22">
    <property type="entry name" value="PEPTIDE DEFORMYLASE"/>
    <property type="match status" value="1"/>
</dbReference>
<comment type="similarity">
    <text evidence="1 4">Belongs to the polypeptide deformylase family.</text>
</comment>
<sequence length="216" mass="24475">MKNTLLAVIALFVVANAAAQKFTDAERTLIKAGDRNAKMRVLQVTDAADLKILQTLSTNIDVKDESLLLLTQRMYATVRDTANPGVGIAAPQVGINKNVIWVQRFDKPGEPFEVYLNPKITWRSALMRKGAEGCLSIPDIRGDVLRNYTIKLTYFDMDGKFHDEMIEGFTAVIFQHETDHLLGILFTDRLSQQNKQQYSLINGEVNLYLEKMLRRQ</sequence>
<dbReference type="PANTHER" id="PTHR10458">
    <property type="entry name" value="PEPTIDE DEFORMYLASE"/>
    <property type="match status" value="1"/>
</dbReference>
<reference evidence="6 7" key="1">
    <citation type="submission" date="2019-07" db="EMBL/GenBank/DDBJ databases">
        <title>Flavobacterium sp. nov., isolated from glacier ice.</title>
        <authorList>
            <person name="Liu Q."/>
            <person name="Xin Y.-H."/>
        </authorList>
    </citation>
    <scope>NUCLEOTIDE SEQUENCE [LARGE SCALE GENOMIC DNA]</scope>
    <source>
        <strain evidence="6 7">ZT4R6</strain>
    </source>
</reference>
<accession>A0A552V2Z1</accession>
<gene>
    <name evidence="4 6" type="primary">def</name>
    <name evidence="6" type="ORF">FMM05_10125</name>
</gene>
<evidence type="ECO:0000256" key="3">
    <source>
        <dbReference type="ARBA" id="ARBA00022801"/>
    </source>
</evidence>
<dbReference type="Proteomes" id="UP000320643">
    <property type="component" value="Unassembled WGS sequence"/>
</dbReference>